<dbReference type="Pfam" id="PF09523">
    <property type="entry name" value="DUF2390"/>
    <property type="match status" value="1"/>
</dbReference>
<dbReference type="InterPro" id="IPR012659">
    <property type="entry name" value="CHP02444"/>
</dbReference>
<reference evidence="1 2" key="1">
    <citation type="journal article" date="2020" name="Nature">
        <title>Bacterial chemolithoautotrophy via manganese oxidation.</title>
        <authorList>
            <person name="Yu H."/>
            <person name="Leadbetter J.R."/>
        </authorList>
    </citation>
    <scope>NUCLEOTIDE SEQUENCE [LARGE SCALE GENOMIC DNA]</scope>
    <source>
        <strain evidence="1 2">RBP-1</strain>
    </source>
</reference>
<dbReference type="AlphaFoldDB" id="A0A7X6DJ29"/>
<dbReference type="EMBL" id="VTOX01000008">
    <property type="protein sequence ID" value="NKE67953.1"/>
    <property type="molecule type" value="Genomic_DNA"/>
</dbReference>
<accession>A0A7X6DJ29</accession>
<dbReference type="NCBIfam" id="TIGR02444">
    <property type="entry name" value="TIGR02444 family protein"/>
    <property type="match status" value="1"/>
</dbReference>
<dbReference type="Proteomes" id="UP000521868">
    <property type="component" value="Unassembled WGS sequence"/>
</dbReference>
<dbReference type="RefSeq" id="WP_168109085.1">
    <property type="nucleotide sequence ID" value="NZ_VTOX01000008.1"/>
</dbReference>
<organism evidence="1 2">
    <name type="scientific">Ramlibacter lithotrophicus</name>
    <dbReference type="NCBI Taxonomy" id="2606681"/>
    <lineage>
        <taxon>Bacteria</taxon>
        <taxon>Pseudomonadati</taxon>
        <taxon>Pseudomonadota</taxon>
        <taxon>Betaproteobacteria</taxon>
        <taxon>Burkholderiales</taxon>
        <taxon>Comamonadaceae</taxon>
        <taxon>Ramlibacter</taxon>
    </lineage>
</organism>
<sequence>MRAAGNPFWRFSLRVYRMPGVAQACLALQERCDADVNVLLFCGWSGRQGRELDAQRLRAAMGRVAAWQSQVIAPVRLARRALKQQHDAGAAALGLPFRRRLAAIELDLERAEQWLLAELAAQWPRPTTAAQSAAATNLERYLALLAPAPAAQDMAHLDCIARACSPRAASAAMPHLAALGKR</sequence>
<proteinExistence type="predicted"/>
<name>A0A7X6DJ29_9BURK</name>
<evidence type="ECO:0000313" key="2">
    <source>
        <dbReference type="Proteomes" id="UP000521868"/>
    </source>
</evidence>
<evidence type="ECO:0000313" key="1">
    <source>
        <dbReference type="EMBL" id="NKE67953.1"/>
    </source>
</evidence>
<keyword evidence="2" id="KW-1185">Reference proteome</keyword>
<protein>
    <submittedName>
        <fullName evidence="1">TIGR02444 family protein</fullName>
    </submittedName>
</protein>
<gene>
    <name evidence="1" type="ORF">RAMLITH_19195</name>
</gene>
<comment type="caution">
    <text evidence="1">The sequence shown here is derived from an EMBL/GenBank/DDBJ whole genome shotgun (WGS) entry which is preliminary data.</text>
</comment>